<dbReference type="PROSITE" id="PS00028">
    <property type="entry name" value="ZINC_FINGER_C2H2_1"/>
    <property type="match status" value="5"/>
</dbReference>
<evidence type="ECO:0000256" key="3">
    <source>
        <dbReference type="ARBA" id="ARBA00022737"/>
    </source>
</evidence>
<name>A0A6P8K6I4_DROMA</name>
<dbReference type="SUPFAM" id="SSF57667">
    <property type="entry name" value="beta-beta-alpha zinc fingers"/>
    <property type="match status" value="3"/>
</dbReference>
<dbReference type="GO" id="GO:0010468">
    <property type="term" value="P:regulation of gene expression"/>
    <property type="evidence" value="ECO:0007669"/>
    <property type="project" value="TreeGrafter"/>
</dbReference>
<keyword evidence="3" id="KW-0677">Repeat</keyword>
<evidence type="ECO:0000256" key="5">
    <source>
        <dbReference type="ARBA" id="ARBA00022833"/>
    </source>
</evidence>
<dbReference type="RefSeq" id="XP_033164463.1">
    <property type="nucleotide sequence ID" value="XM_033308572.1"/>
</dbReference>
<evidence type="ECO:0000259" key="11">
    <source>
        <dbReference type="PROSITE" id="PS51915"/>
    </source>
</evidence>
<feature type="domain" description="C2H2-type" evidence="10">
    <location>
        <begin position="286"/>
        <end position="313"/>
    </location>
</feature>
<accession>A0A6P8K6I4</accession>
<feature type="domain" description="C2H2-type" evidence="10">
    <location>
        <begin position="201"/>
        <end position="228"/>
    </location>
</feature>
<evidence type="ECO:0000313" key="13">
    <source>
        <dbReference type="RefSeq" id="XP_033164463.1"/>
    </source>
</evidence>
<organism evidence="12 13">
    <name type="scientific">Drosophila mauritiana</name>
    <name type="common">Fruit fly</name>
    <dbReference type="NCBI Taxonomy" id="7226"/>
    <lineage>
        <taxon>Eukaryota</taxon>
        <taxon>Metazoa</taxon>
        <taxon>Ecdysozoa</taxon>
        <taxon>Arthropoda</taxon>
        <taxon>Hexapoda</taxon>
        <taxon>Insecta</taxon>
        <taxon>Pterygota</taxon>
        <taxon>Neoptera</taxon>
        <taxon>Endopterygota</taxon>
        <taxon>Diptera</taxon>
        <taxon>Brachycera</taxon>
        <taxon>Muscomorpha</taxon>
        <taxon>Ephydroidea</taxon>
        <taxon>Drosophilidae</taxon>
        <taxon>Drosophila</taxon>
        <taxon>Sophophora</taxon>
    </lineage>
</organism>
<dbReference type="PANTHER" id="PTHR16515">
    <property type="entry name" value="PR DOMAIN ZINC FINGER PROTEIN"/>
    <property type="match status" value="1"/>
</dbReference>
<evidence type="ECO:0000256" key="6">
    <source>
        <dbReference type="ARBA" id="ARBA00023242"/>
    </source>
</evidence>
<feature type="domain" description="C2H2-type" evidence="10">
    <location>
        <begin position="257"/>
        <end position="285"/>
    </location>
</feature>
<dbReference type="FunFam" id="3.30.160.60:FF:002903">
    <property type="entry name" value="Protein CBR-SMA-9"/>
    <property type="match status" value="1"/>
</dbReference>
<keyword evidence="5 8" id="KW-0862">Zinc</keyword>
<feature type="domain" description="C2H2-type" evidence="10">
    <location>
        <begin position="314"/>
        <end position="343"/>
    </location>
</feature>
<feature type="binding site" evidence="8">
    <location>
        <position position="6"/>
    </location>
    <ligand>
        <name>Zn(2+)</name>
        <dbReference type="ChEBI" id="CHEBI:29105"/>
    </ligand>
</feature>
<dbReference type="SMART" id="SM00355">
    <property type="entry name" value="ZnF_C2H2"/>
    <property type="match status" value="5"/>
</dbReference>
<feature type="binding site" evidence="8">
    <location>
        <position position="9"/>
    </location>
    <ligand>
        <name>Zn(2+)</name>
        <dbReference type="ChEBI" id="CHEBI:29105"/>
    </ligand>
</feature>
<dbReference type="Pfam" id="PF07776">
    <property type="entry name" value="zf-AD"/>
    <property type="match status" value="1"/>
</dbReference>
<evidence type="ECO:0000256" key="8">
    <source>
        <dbReference type="PROSITE-ProRule" id="PRU01263"/>
    </source>
</evidence>
<feature type="compositionally biased region" description="Basic and acidic residues" evidence="9">
    <location>
        <begin position="366"/>
        <end position="377"/>
    </location>
</feature>
<dbReference type="PROSITE" id="PS50157">
    <property type="entry name" value="ZINC_FINGER_C2H2_2"/>
    <property type="match status" value="5"/>
</dbReference>
<dbReference type="FunFam" id="3.30.160.60:FF:005242">
    <property type="match status" value="1"/>
</dbReference>
<keyword evidence="2 8" id="KW-0479">Metal-binding</keyword>
<keyword evidence="4 7" id="KW-0863">Zinc-finger</keyword>
<feature type="domain" description="C2H2-type" evidence="10">
    <location>
        <begin position="229"/>
        <end position="256"/>
    </location>
</feature>
<evidence type="ECO:0000256" key="9">
    <source>
        <dbReference type="SAM" id="MobiDB-lite"/>
    </source>
</evidence>
<dbReference type="AlphaFoldDB" id="A0A6P8K6I4"/>
<protein>
    <submittedName>
        <fullName evidence="13">Transcription factor Ouib</fullName>
    </submittedName>
</protein>
<dbReference type="GO" id="GO:0005634">
    <property type="term" value="C:nucleus"/>
    <property type="evidence" value="ECO:0007669"/>
    <property type="project" value="UniProtKB-SubCell"/>
</dbReference>
<dbReference type="InterPro" id="IPR036236">
    <property type="entry name" value="Znf_C2H2_sf"/>
</dbReference>
<dbReference type="PROSITE" id="PS51915">
    <property type="entry name" value="ZAD"/>
    <property type="match status" value="1"/>
</dbReference>
<dbReference type="Proteomes" id="UP000515162">
    <property type="component" value="Chromosome 3R"/>
</dbReference>
<proteinExistence type="predicted"/>
<evidence type="ECO:0000256" key="7">
    <source>
        <dbReference type="PROSITE-ProRule" id="PRU00042"/>
    </source>
</evidence>
<feature type="domain" description="ZAD" evidence="11">
    <location>
        <begin position="4"/>
        <end position="81"/>
    </location>
</feature>
<dbReference type="GO" id="GO:0008270">
    <property type="term" value="F:zinc ion binding"/>
    <property type="evidence" value="ECO:0007669"/>
    <property type="project" value="UniProtKB-UniRule"/>
</dbReference>
<feature type="binding site" evidence="8">
    <location>
        <position position="54"/>
    </location>
    <ligand>
        <name>Zn(2+)</name>
        <dbReference type="ChEBI" id="CHEBI:29105"/>
    </ligand>
</feature>
<dbReference type="InterPro" id="IPR012934">
    <property type="entry name" value="Znf_AD"/>
</dbReference>
<keyword evidence="12" id="KW-1185">Reference proteome</keyword>
<dbReference type="InterPro" id="IPR050331">
    <property type="entry name" value="Zinc_finger"/>
</dbReference>
<evidence type="ECO:0000256" key="1">
    <source>
        <dbReference type="ARBA" id="ARBA00004123"/>
    </source>
</evidence>
<gene>
    <name evidence="13" type="primary">LOC117143756</name>
</gene>
<keyword evidence="6" id="KW-0539">Nucleus</keyword>
<dbReference type="SMART" id="SM00868">
    <property type="entry name" value="zf-AD"/>
    <property type="match status" value="1"/>
</dbReference>
<evidence type="ECO:0000259" key="10">
    <source>
        <dbReference type="PROSITE" id="PS50157"/>
    </source>
</evidence>
<feature type="binding site" evidence="8">
    <location>
        <position position="57"/>
    </location>
    <ligand>
        <name>Zn(2+)</name>
        <dbReference type="ChEBI" id="CHEBI:29105"/>
    </ligand>
</feature>
<dbReference type="InterPro" id="IPR013087">
    <property type="entry name" value="Znf_C2H2_type"/>
</dbReference>
<dbReference type="Pfam" id="PF00096">
    <property type="entry name" value="zf-C2H2"/>
    <property type="match status" value="2"/>
</dbReference>
<dbReference type="PANTHER" id="PTHR16515:SF66">
    <property type="entry name" value="C2H2-TYPE DOMAIN-CONTAINING PROTEIN"/>
    <property type="match status" value="1"/>
</dbReference>
<evidence type="ECO:0000256" key="2">
    <source>
        <dbReference type="ARBA" id="ARBA00022723"/>
    </source>
</evidence>
<evidence type="ECO:0000313" key="12">
    <source>
        <dbReference type="Proteomes" id="UP000515162"/>
    </source>
</evidence>
<reference evidence="13" key="1">
    <citation type="submission" date="2025-08" db="UniProtKB">
        <authorList>
            <consortium name="RefSeq"/>
        </authorList>
    </citation>
    <scope>IDENTIFICATION</scope>
    <source>
        <strain evidence="13">Mau12</strain>
        <tissue evidence="13">Whole Body</tissue>
    </source>
</reference>
<evidence type="ECO:0000256" key="4">
    <source>
        <dbReference type="ARBA" id="ARBA00022771"/>
    </source>
</evidence>
<dbReference type="GeneID" id="117143756"/>
<dbReference type="Gene3D" id="3.30.160.60">
    <property type="entry name" value="Classic Zinc Finger"/>
    <property type="match status" value="4"/>
</dbReference>
<comment type="subcellular location">
    <subcellularLocation>
        <location evidence="1">Nucleus</location>
    </subcellularLocation>
</comment>
<sequence length="377" mass="42876">MPNRNCRTCGMFIFCSKPSNLFEEPNSVMLHQIEVLTGLFLHGGSGNELPPFICSPCELDLQTAIAFRERVIQTQKTLQDSPNLGNADLIESFAVDLEKEIQYAEEVTEIEVIDHLPEEQLLDETEEPYEICEQDEQPQVKIPAQRKKLCGSSKTTPTVLTSVKFADNNQANNRLKPRTHWSRLTEDEVVALKRERRKRDCICEQCGRHFTCPSNFKLHLLRHTGVKRFACDQCSQQFYTATLLRRHQELHAGNALFQCRYCEATYSNASGRIQHERMRHTNVKPFKCKKCNKSFAMSGKLRTHMLSHTGVRAFHCDSCQVSFVRRSHLTSHFRSKSHAHSSSAQAAPGNPVELDVEASNGIQTRANDEAELRKSGS</sequence>
<feature type="region of interest" description="Disordered" evidence="9">
    <location>
        <begin position="334"/>
        <end position="377"/>
    </location>
</feature>